<protein>
    <submittedName>
        <fullName evidence="2">Glyoxalase family protein</fullName>
    </submittedName>
</protein>
<dbReference type="EMBL" id="JAUSTI010000020">
    <property type="protein sequence ID" value="MDQ0173495.1"/>
    <property type="molecule type" value="Genomic_DNA"/>
</dbReference>
<dbReference type="CDD" id="cd08347">
    <property type="entry name" value="PcpA_C_like"/>
    <property type="match status" value="1"/>
</dbReference>
<dbReference type="InterPro" id="IPR029068">
    <property type="entry name" value="Glyas_Bleomycin-R_OHBP_Dase"/>
</dbReference>
<gene>
    <name evidence="2" type="ORF">J2T19_004988</name>
</gene>
<keyword evidence="3" id="KW-1185">Reference proteome</keyword>
<dbReference type="RefSeq" id="WP_307220593.1">
    <property type="nucleotide sequence ID" value="NZ_JAUSTI010000020.1"/>
</dbReference>
<dbReference type="SUPFAM" id="SSF54593">
    <property type="entry name" value="Glyoxalase/Bleomycin resistance protein/Dihydroxybiphenyl dioxygenase"/>
    <property type="match status" value="1"/>
</dbReference>
<evidence type="ECO:0000259" key="1">
    <source>
        <dbReference type="PROSITE" id="PS51819"/>
    </source>
</evidence>
<dbReference type="Pfam" id="PF00903">
    <property type="entry name" value="Glyoxalase"/>
    <property type="match status" value="2"/>
</dbReference>
<organism evidence="2 3">
    <name type="scientific">Paenibacillus tundrae</name>
    <dbReference type="NCBI Taxonomy" id="528187"/>
    <lineage>
        <taxon>Bacteria</taxon>
        <taxon>Bacillati</taxon>
        <taxon>Bacillota</taxon>
        <taxon>Bacilli</taxon>
        <taxon>Bacillales</taxon>
        <taxon>Paenibacillaceae</taxon>
        <taxon>Paenibacillus</taxon>
    </lineage>
</organism>
<dbReference type="Proteomes" id="UP001233836">
    <property type="component" value="Unassembled WGS sequence"/>
</dbReference>
<dbReference type="InterPro" id="IPR037523">
    <property type="entry name" value="VOC_core"/>
</dbReference>
<reference evidence="2 3" key="1">
    <citation type="submission" date="2023-07" db="EMBL/GenBank/DDBJ databases">
        <title>Sorghum-associated microbial communities from plants grown in Nebraska, USA.</title>
        <authorList>
            <person name="Schachtman D."/>
        </authorList>
    </citation>
    <scope>NUCLEOTIDE SEQUENCE [LARGE SCALE GENOMIC DNA]</scope>
    <source>
        <strain evidence="2 3">DS1314</strain>
    </source>
</reference>
<evidence type="ECO:0000313" key="2">
    <source>
        <dbReference type="EMBL" id="MDQ0173495.1"/>
    </source>
</evidence>
<accession>A0ABT9WJZ1</accession>
<comment type="caution">
    <text evidence="2">The sequence shown here is derived from an EMBL/GenBank/DDBJ whole genome shotgun (WGS) entry which is preliminary data.</text>
</comment>
<dbReference type="InterPro" id="IPR004360">
    <property type="entry name" value="Glyas_Fos-R_dOase_dom"/>
</dbReference>
<feature type="domain" description="VOC" evidence="1">
    <location>
        <begin position="152"/>
        <end position="269"/>
    </location>
</feature>
<dbReference type="PROSITE" id="PS51819">
    <property type="entry name" value="VOC"/>
    <property type="match status" value="2"/>
</dbReference>
<name>A0ABT9WJZ1_9BACL</name>
<dbReference type="PANTHER" id="PTHR36110:SF2">
    <property type="entry name" value="RING-CLEAVING DIOXYGENASE MHQE-RELATED"/>
    <property type="match status" value="1"/>
</dbReference>
<feature type="domain" description="VOC" evidence="1">
    <location>
        <begin position="7"/>
        <end position="131"/>
    </location>
</feature>
<evidence type="ECO:0000313" key="3">
    <source>
        <dbReference type="Proteomes" id="UP001233836"/>
    </source>
</evidence>
<proteinExistence type="predicted"/>
<dbReference type="PANTHER" id="PTHR36110">
    <property type="entry name" value="RING-CLEAVING DIOXYGENASE MHQE-RELATED"/>
    <property type="match status" value="1"/>
</dbReference>
<dbReference type="InterPro" id="IPR052537">
    <property type="entry name" value="Extradiol_RC_dioxygenase"/>
</dbReference>
<sequence>MTLQTAGIHHITAFAGDPQANVDFYAGILGLRLVKKTVNFDAPDVYHLYFGDEGGSPGTIITFFPAAGSPKGKIGGGQVGITSYVIPPGSMDFWQDRLESYNIQVTRTSRFNEQFLQFEDSEGLRLELVERQEGANSTWSHEGITTDQAIKGFGGAVLFSVNPARTMDALDKILGFTKVGEDQEYVRYQSFGDIGNVIDVPVARMPLGVGGAGTVHHIAWRAKDDQEHQQWGEAVYQYGYQPTPVRDRQYFNAIYFREAGGILFEIATDPPGFAKDEPVETLGHKLMLPEWFEKYRTQIEDNLQPIQVRTLEPARTANPMETTV</sequence>
<dbReference type="Gene3D" id="3.10.180.10">
    <property type="entry name" value="2,3-Dihydroxybiphenyl 1,2-Dioxygenase, domain 1"/>
    <property type="match status" value="2"/>
</dbReference>